<keyword evidence="1" id="KW-0812">Transmembrane</keyword>
<accession>A0A9W6ZY36</accession>
<keyword evidence="4" id="KW-1185">Reference proteome</keyword>
<feature type="transmembrane region" description="Helical" evidence="1">
    <location>
        <begin position="192"/>
        <end position="212"/>
    </location>
</feature>
<feature type="chain" id="PRO_5040945121" evidence="2">
    <location>
        <begin position="19"/>
        <end position="294"/>
    </location>
</feature>
<keyword evidence="1" id="KW-1133">Transmembrane helix</keyword>
<feature type="transmembrane region" description="Helical" evidence="1">
    <location>
        <begin position="233"/>
        <end position="257"/>
    </location>
</feature>
<name>A0A9W6ZY36_9STRA</name>
<dbReference type="Pfam" id="PF11833">
    <property type="entry name" value="CPP1-like"/>
    <property type="match status" value="1"/>
</dbReference>
<sequence length="294" mass="32561">MFYSTVLVVLSMVAVANAFSPIVPRCTSTTSHTRSTQLSAKNVLKPLLQSLPWEKEREREKEMIRLRMEGASLYRTLGVSEDASYEEITSAARLLEEKYATDIKKKIKITITREKIMELRLKQRVSGNLKVDTWARDMDNAEKKLAKEKNKITFTPPAWTRGVLVLPDQPHLKSTTSYLGGTSLGCLLLPNLSTSFIMLASMCSLGLLYNRGAPDVPKDDMGAPGEVRSPNPISVGLTVGLVFGWAALSAVLGTLIMQSVPGMRRLFPGNLFVNLAINLGFWVAATFFKTYRDA</sequence>
<proteinExistence type="predicted"/>
<evidence type="ECO:0000256" key="2">
    <source>
        <dbReference type="SAM" id="SignalP"/>
    </source>
</evidence>
<dbReference type="OrthoDB" id="2014563at2759"/>
<evidence type="ECO:0000256" key="1">
    <source>
        <dbReference type="SAM" id="Phobius"/>
    </source>
</evidence>
<dbReference type="Proteomes" id="UP001165122">
    <property type="component" value="Unassembled WGS sequence"/>
</dbReference>
<keyword evidence="1" id="KW-0472">Membrane</keyword>
<feature type="transmembrane region" description="Helical" evidence="1">
    <location>
        <begin position="269"/>
        <end position="288"/>
    </location>
</feature>
<dbReference type="EMBL" id="BRXW01000486">
    <property type="protein sequence ID" value="GMH59175.1"/>
    <property type="molecule type" value="Genomic_DNA"/>
</dbReference>
<keyword evidence="2" id="KW-0732">Signal</keyword>
<evidence type="ECO:0000313" key="3">
    <source>
        <dbReference type="EMBL" id="GMH59175.1"/>
    </source>
</evidence>
<feature type="signal peptide" evidence="2">
    <location>
        <begin position="1"/>
        <end position="18"/>
    </location>
</feature>
<organism evidence="3 4">
    <name type="scientific">Triparma laevis f. longispina</name>
    <dbReference type="NCBI Taxonomy" id="1714387"/>
    <lineage>
        <taxon>Eukaryota</taxon>
        <taxon>Sar</taxon>
        <taxon>Stramenopiles</taxon>
        <taxon>Ochrophyta</taxon>
        <taxon>Bolidophyceae</taxon>
        <taxon>Parmales</taxon>
        <taxon>Triparmaceae</taxon>
        <taxon>Triparma</taxon>
    </lineage>
</organism>
<dbReference type="InterPro" id="IPR021788">
    <property type="entry name" value="CPP1-like"/>
</dbReference>
<protein>
    <submittedName>
        <fullName evidence="3">Uncharacterized protein</fullName>
    </submittedName>
</protein>
<gene>
    <name evidence="3" type="ORF">TrLO_g15028</name>
</gene>
<comment type="caution">
    <text evidence="3">The sequence shown here is derived from an EMBL/GenBank/DDBJ whole genome shotgun (WGS) entry which is preliminary data.</text>
</comment>
<reference evidence="4" key="1">
    <citation type="journal article" date="2023" name="Commun. Biol.">
        <title>Genome analysis of Parmales, the sister group of diatoms, reveals the evolutionary specialization of diatoms from phago-mixotrophs to photoautotrophs.</title>
        <authorList>
            <person name="Ban H."/>
            <person name="Sato S."/>
            <person name="Yoshikawa S."/>
            <person name="Yamada K."/>
            <person name="Nakamura Y."/>
            <person name="Ichinomiya M."/>
            <person name="Sato N."/>
            <person name="Blanc-Mathieu R."/>
            <person name="Endo H."/>
            <person name="Kuwata A."/>
            <person name="Ogata H."/>
        </authorList>
    </citation>
    <scope>NUCLEOTIDE SEQUENCE [LARGE SCALE GENOMIC DNA]</scope>
    <source>
        <strain evidence="4">NIES 3700</strain>
    </source>
</reference>
<evidence type="ECO:0000313" key="4">
    <source>
        <dbReference type="Proteomes" id="UP001165122"/>
    </source>
</evidence>
<dbReference type="AlphaFoldDB" id="A0A9W6ZY36"/>